<evidence type="ECO:0000313" key="1">
    <source>
        <dbReference type="EMBL" id="EGU84902.1"/>
    </source>
</evidence>
<name>F9FDV7_FUSOF</name>
<proteinExistence type="predicted"/>
<comment type="caution">
    <text evidence="1">The sequence shown here is derived from an EMBL/GenBank/DDBJ whole genome shotgun (WGS) entry which is preliminary data.</text>
</comment>
<reference evidence="1" key="1">
    <citation type="journal article" date="2012" name="Mol. Plant Microbe Interact.">
        <title>A highly conserved effector in Fusarium oxysporum is required for full virulence on Arabidopsis.</title>
        <authorList>
            <person name="Thatcher L.F."/>
            <person name="Gardiner D.M."/>
            <person name="Kazan K."/>
            <person name="Manners J."/>
        </authorList>
    </citation>
    <scope>NUCLEOTIDE SEQUENCE [LARGE SCALE GENOMIC DNA]</scope>
    <source>
        <strain evidence="1">Fo5176</strain>
    </source>
</reference>
<dbReference type="EMBL" id="AFQF01001458">
    <property type="protein sequence ID" value="EGU84902.1"/>
    <property type="molecule type" value="Genomic_DNA"/>
</dbReference>
<organism evidence="1">
    <name type="scientific">Fusarium oxysporum (strain Fo5176)</name>
    <name type="common">Fusarium vascular wilt</name>
    <dbReference type="NCBI Taxonomy" id="660025"/>
    <lineage>
        <taxon>Eukaryota</taxon>
        <taxon>Fungi</taxon>
        <taxon>Dikarya</taxon>
        <taxon>Ascomycota</taxon>
        <taxon>Pezizomycotina</taxon>
        <taxon>Sordariomycetes</taxon>
        <taxon>Hypocreomycetidae</taxon>
        <taxon>Hypocreales</taxon>
        <taxon>Nectriaceae</taxon>
        <taxon>Fusarium</taxon>
        <taxon>Fusarium oxysporum species complex</taxon>
    </lineage>
</organism>
<accession>F9FDV7</accession>
<protein>
    <submittedName>
        <fullName evidence="1">Uncharacterized protein</fullName>
    </submittedName>
</protein>
<gene>
    <name evidence="1" type="ORF">FOXB_04585</name>
</gene>
<dbReference type="AlphaFoldDB" id="F9FDV7"/>
<feature type="non-terminal residue" evidence="1">
    <location>
        <position position="1"/>
    </location>
</feature>
<sequence length="30" mass="3650">LKLNNNFNYLLLSYYYLIARSKRQLKLEAS</sequence>